<protein>
    <submittedName>
        <fullName evidence="1">Uncharacterized protein</fullName>
    </submittedName>
</protein>
<dbReference type="Proteomes" id="UP000694549">
    <property type="component" value="Unplaced"/>
</dbReference>
<dbReference type="Ensembl" id="ENSAZOT00000030151.1">
    <property type="protein sequence ID" value="ENSAZOP00000028135.1"/>
    <property type="gene ID" value="ENSAZOG00000017781.1"/>
</dbReference>
<accession>A0A8B9ZZQ4</accession>
<reference evidence="1" key="2">
    <citation type="submission" date="2025-09" db="UniProtKB">
        <authorList>
            <consortium name="Ensembl"/>
        </authorList>
    </citation>
    <scope>IDENTIFICATION</scope>
</reference>
<evidence type="ECO:0000313" key="2">
    <source>
        <dbReference type="Proteomes" id="UP000694549"/>
    </source>
</evidence>
<proteinExistence type="predicted"/>
<sequence>MVSCDSYFLPFFPFQENSDCWLGASILPGQGQRESGLLEAVCSFNNALFLLDRMFRLRFLPVAAGLAAVSRRYHGAAQHPRTRRRLVVAAFIGTTAVTASARLLWQSKTKDTTTHRREERDLVYSWIRSYSTWCRREDGGEQIIPTLGYLYFELCPIF</sequence>
<organism evidence="1 2">
    <name type="scientific">Anas zonorhyncha</name>
    <name type="common">Eastern spot-billed duck</name>
    <dbReference type="NCBI Taxonomy" id="75864"/>
    <lineage>
        <taxon>Eukaryota</taxon>
        <taxon>Metazoa</taxon>
        <taxon>Chordata</taxon>
        <taxon>Craniata</taxon>
        <taxon>Vertebrata</taxon>
        <taxon>Euteleostomi</taxon>
        <taxon>Archelosauria</taxon>
        <taxon>Archosauria</taxon>
        <taxon>Dinosauria</taxon>
        <taxon>Saurischia</taxon>
        <taxon>Theropoda</taxon>
        <taxon>Coelurosauria</taxon>
        <taxon>Aves</taxon>
        <taxon>Neognathae</taxon>
        <taxon>Galloanserae</taxon>
        <taxon>Anseriformes</taxon>
        <taxon>Anatidae</taxon>
        <taxon>Anatinae</taxon>
        <taxon>Anas</taxon>
    </lineage>
</organism>
<keyword evidence="2" id="KW-1185">Reference proteome</keyword>
<dbReference type="AlphaFoldDB" id="A0A8B9ZZQ4"/>
<name>A0A8B9ZZQ4_9AVES</name>
<reference evidence="1" key="1">
    <citation type="submission" date="2025-08" db="UniProtKB">
        <authorList>
            <consortium name="Ensembl"/>
        </authorList>
    </citation>
    <scope>IDENTIFICATION</scope>
</reference>
<evidence type="ECO:0000313" key="1">
    <source>
        <dbReference type="Ensembl" id="ENSAZOP00000028135.1"/>
    </source>
</evidence>